<evidence type="ECO:0000313" key="2">
    <source>
        <dbReference type="EMBL" id="KPX89997.1"/>
    </source>
</evidence>
<dbReference type="EMBL" id="LJQT01000200">
    <property type="protein sequence ID" value="KPX89997.1"/>
    <property type="molecule type" value="Genomic_DNA"/>
</dbReference>
<reference evidence="2 3" key="1">
    <citation type="submission" date="2015-09" db="EMBL/GenBank/DDBJ databases">
        <title>Genome announcement of multiple Pseudomonas syringae strains.</title>
        <authorList>
            <person name="Thakur S."/>
            <person name="Wang P.W."/>
            <person name="Gong Y."/>
            <person name="Weir B.S."/>
            <person name="Guttman D.S."/>
        </authorList>
    </citation>
    <scope>NUCLEOTIDE SEQUENCE [LARGE SCALE GENOMIC DNA]</scope>
    <source>
        <strain evidence="2 3">ICMP6289</strain>
    </source>
</reference>
<gene>
    <name evidence="2" type="ORF">ALO64_05503</name>
</gene>
<protein>
    <submittedName>
        <fullName evidence="2">Uncharacterized protein</fullName>
    </submittedName>
</protein>
<accession>A0A0P9UWS2</accession>
<comment type="caution">
    <text evidence="2">The sequence shown here is derived from an EMBL/GenBank/DDBJ whole genome shotgun (WGS) entry which is preliminary data.</text>
</comment>
<sequence length="327" mass="35684">MGDLHGVVHAVENGRFDVRAAGFLQNALAARNQSGTLGVTGFDVRQHCVHLLGVDQRAHIGRRVQRIAGLPGGQCLKHHRQKAFLDRALDQQPRTGSADFALIESNCAGGCVGGGLQIRRVGKDDIRAFATGFQPDAFHVRLACVNHQLSGDFARTGKHHGIHVHMQRQRLADGMTVTRQYVEHARRNACLDGQLRNTNGGQRRLLRRLQDHGIAGGQCRTKLPASHHQREVPRHDGGDDTDRLSGNQAQLVMRRCGDLVIQLVDGLTAPAQGSGSTRNVDAERVANRLAHVQGFKQSQLFGILLEQPGETDHGFLAFGRSQSRPGT</sequence>
<feature type="compositionally biased region" description="Basic and acidic residues" evidence="1">
    <location>
        <begin position="228"/>
        <end position="242"/>
    </location>
</feature>
<proteinExistence type="predicted"/>
<organism evidence="2 3">
    <name type="scientific">Pseudomonas meliae</name>
    <dbReference type="NCBI Taxonomy" id="86176"/>
    <lineage>
        <taxon>Bacteria</taxon>
        <taxon>Pseudomonadati</taxon>
        <taxon>Pseudomonadota</taxon>
        <taxon>Gammaproteobacteria</taxon>
        <taxon>Pseudomonadales</taxon>
        <taxon>Pseudomonadaceae</taxon>
        <taxon>Pseudomonas</taxon>
    </lineage>
</organism>
<evidence type="ECO:0000256" key="1">
    <source>
        <dbReference type="SAM" id="MobiDB-lite"/>
    </source>
</evidence>
<feature type="region of interest" description="Disordered" evidence="1">
    <location>
        <begin position="217"/>
        <end position="242"/>
    </location>
</feature>
<name>A0A0P9UWS2_9PSED</name>
<keyword evidence="3" id="KW-1185">Reference proteome</keyword>
<evidence type="ECO:0000313" key="3">
    <source>
        <dbReference type="Proteomes" id="UP000050455"/>
    </source>
</evidence>
<dbReference type="Proteomes" id="UP000050455">
    <property type="component" value="Unassembled WGS sequence"/>
</dbReference>
<dbReference type="AlphaFoldDB" id="A0A0P9UWS2"/>